<dbReference type="AlphaFoldDB" id="A0A1A7NTB5"/>
<evidence type="ECO:0000256" key="2">
    <source>
        <dbReference type="ARBA" id="ARBA00023015"/>
    </source>
</evidence>
<dbReference type="PRINTS" id="PR00039">
    <property type="entry name" value="HTHLYSR"/>
</dbReference>
<dbReference type="InterPro" id="IPR036390">
    <property type="entry name" value="WH_DNA-bd_sf"/>
</dbReference>
<dbReference type="GO" id="GO:0005829">
    <property type="term" value="C:cytosol"/>
    <property type="evidence" value="ECO:0007669"/>
    <property type="project" value="TreeGrafter"/>
</dbReference>
<dbReference type="InterPro" id="IPR036388">
    <property type="entry name" value="WH-like_DNA-bd_sf"/>
</dbReference>
<name>A0A1A7NTB5_9PAST</name>
<dbReference type="PROSITE" id="PS50931">
    <property type="entry name" value="HTH_LYSR"/>
    <property type="match status" value="1"/>
</dbReference>
<dbReference type="InterPro" id="IPR050950">
    <property type="entry name" value="HTH-type_LysR_regulators"/>
</dbReference>
<comment type="caution">
    <text evidence="6">The sequence shown here is derived from an EMBL/GenBank/DDBJ whole genome shotgun (WGS) entry which is preliminary data.</text>
</comment>
<dbReference type="OrthoDB" id="8479357at2"/>
<dbReference type="GO" id="GO:0003677">
    <property type="term" value="F:DNA binding"/>
    <property type="evidence" value="ECO:0007669"/>
    <property type="project" value="UniProtKB-KW"/>
</dbReference>
<dbReference type="Proteomes" id="UP000243558">
    <property type="component" value="Unassembled WGS sequence"/>
</dbReference>
<dbReference type="InterPro" id="IPR005119">
    <property type="entry name" value="LysR_subst-bd"/>
</dbReference>
<feature type="domain" description="HTH lysR-type" evidence="5">
    <location>
        <begin position="1"/>
        <end position="58"/>
    </location>
</feature>
<comment type="similarity">
    <text evidence="1">Belongs to the LysR transcriptional regulatory family.</text>
</comment>
<accession>A0A1A7NTB5</accession>
<evidence type="ECO:0000259" key="5">
    <source>
        <dbReference type="PROSITE" id="PS50931"/>
    </source>
</evidence>
<evidence type="ECO:0000256" key="3">
    <source>
        <dbReference type="ARBA" id="ARBA00023125"/>
    </source>
</evidence>
<dbReference type="Pfam" id="PF00126">
    <property type="entry name" value="HTH_1"/>
    <property type="match status" value="1"/>
</dbReference>
<evidence type="ECO:0000313" key="6">
    <source>
        <dbReference type="EMBL" id="OBW92244.1"/>
    </source>
</evidence>
<dbReference type="Gene3D" id="1.10.10.10">
    <property type="entry name" value="Winged helix-like DNA-binding domain superfamily/Winged helix DNA-binding domain"/>
    <property type="match status" value="1"/>
</dbReference>
<sequence>MDLKQLMYFAKVAELNSYTRAADELDIAQPLLSRHIRQLETELGRSLLVRNGRGVTTTEAGQILLRHCHQIINQVQMLKEDLSLTTGKITGSITLGIPPTLSKLLARDIIKVFYQRLPEANLIVSEGLTRDLQDRLSIDRLNVALLHNPIFLKNLDYELLSKVHLMLIVRRDNPDFIGKEVITAEDLQRVPLVIPTKNNTYRQLFDTEMAKLQKKSNIILEVDSKELILDLVEDGIGNSILLPMTLSFKDYHNNLRAIPIKEPDLPCYLYMAISSKTKPSRLQMELMKIIREVLEHRLPDRNKAIHQSRSN</sequence>
<evidence type="ECO:0000256" key="4">
    <source>
        <dbReference type="ARBA" id="ARBA00023163"/>
    </source>
</evidence>
<keyword evidence="2" id="KW-0805">Transcription regulation</keyword>
<keyword evidence="4" id="KW-0804">Transcription</keyword>
<dbReference type="InterPro" id="IPR000847">
    <property type="entry name" value="LysR_HTH_N"/>
</dbReference>
<keyword evidence="7" id="KW-1185">Reference proteome</keyword>
<organism evidence="6 7">
    <name type="scientific">Gallibacterium genomosp. 3</name>
    <dbReference type="NCBI Taxonomy" id="505345"/>
    <lineage>
        <taxon>Bacteria</taxon>
        <taxon>Pseudomonadati</taxon>
        <taxon>Pseudomonadota</taxon>
        <taxon>Gammaproteobacteria</taxon>
        <taxon>Pasteurellales</taxon>
        <taxon>Pasteurellaceae</taxon>
        <taxon>Gallibacterium</taxon>
    </lineage>
</organism>
<keyword evidence="3" id="KW-0238">DNA-binding</keyword>
<proteinExistence type="inferred from homology"/>
<dbReference type="RefSeq" id="WP_065239197.1">
    <property type="nucleotide sequence ID" value="NZ_JTJM01000021.1"/>
</dbReference>
<dbReference type="GO" id="GO:0003700">
    <property type="term" value="F:DNA-binding transcription factor activity"/>
    <property type="evidence" value="ECO:0007669"/>
    <property type="project" value="InterPro"/>
</dbReference>
<dbReference type="SUPFAM" id="SSF53850">
    <property type="entry name" value="Periplasmic binding protein-like II"/>
    <property type="match status" value="1"/>
</dbReference>
<dbReference type="PATRIC" id="fig|505345.7.peg.1040"/>
<evidence type="ECO:0000256" key="1">
    <source>
        <dbReference type="ARBA" id="ARBA00009437"/>
    </source>
</evidence>
<dbReference type="CDD" id="cd05466">
    <property type="entry name" value="PBP2_LTTR_substrate"/>
    <property type="match status" value="1"/>
</dbReference>
<dbReference type="Pfam" id="PF03466">
    <property type="entry name" value="LysR_substrate"/>
    <property type="match status" value="1"/>
</dbReference>
<gene>
    <name evidence="6" type="ORF">QV01_05235</name>
</gene>
<dbReference type="Gene3D" id="3.40.190.290">
    <property type="match status" value="1"/>
</dbReference>
<protein>
    <recommendedName>
        <fullName evidence="5">HTH lysR-type domain-containing protein</fullName>
    </recommendedName>
</protein>
<reference evidence="6 7" key="1">
    <citation type="submission" date="2014-11" db="EMBL/GenBank/DDBJ databases">
        <title>Pan-genome of Gallibacterium spp.</title>
        <authorList>
            <person name="Kudirkiene E."/>
            <person name="Bojesen A.M."/>
        </authorList>
    </citation>
    <scope>NUCLEOTIDE SEQUENCE [LARGE SCALE GENOMIC DNA]</scope>
    <source>
        <strain evidence="6 7">F151</strain>
    </source>
</reference>
<dbReference type="FunFam" id="1.10.10.10:FF:000001">
    <property type="entry name" value="LysR family transcriptional regulator"/>
    <property type="match status" value="1"/>
</dbReference>
<dbReference type="EMBL" id="JTJM01000021">
    <property type="protein sequence ID" value="OBW92244.1"/>
    <property type="molecule type" value="Genomic_DNA"/>
</dbReference>
<dbReference type="PANTHER" id="PTHR30419">
    <property type="entry name" value="HTH-TYPE TRANSCRIPTIONAL REGULATOR YBHD"/>
    <property type="match status" value="1"/>
</dbReference>
<dbReference type="SUPFAM" id="SSF46785">
    <property type="entry name" value="Winged helix' DNA-binding domain"/>
    <property type="match status" value="1"/>
</dbReference>
<evidence type="ECO:0000313" key="7">
    <source>
        <dbReference type="Proteomes" id="UP000243558"/>
    </source>
</evidence>